<reference evidence="1 2" key="1">
    <citation type="submission" date="2019-01" db="EMBL/GenBank/DDBJ databases">
        <authorList>
            <person name="Sayadi A."/>
        </authorList>
    </citation>
    <scope>NUCLEOTIDE SEQUENCE [LARGE SCALE GENOMIC DNA]</scope>
</reference>
<organism evidence="1 2">
    <name type="scientific">Callosobruchus maculatus</name>
    <name type="common">Southern cowpea weevil</name>
    <name type="synonym">Pulse bruchid</name>
    <dbReference type="NCBI Taxonomy" id="64391"/>
    <lineage>
        <taxon>Eukaryota</taxon>
        <taxon>Metazoa</taxon>
        <taxon>Ecdysozoa</taxon>
        <taxon>Arthropoda</taxon>
        <taxon>Hexapoda</taxon>
        <taxon>Insecta</taxon>
        <taxon>Pterygota</taxon>
        <taxon>Neoptera</taxon>
        <taxon>Endopterygota</taxon>
        <taxon>Coleoptera</taxon>
        <taxon>Polyphaga</taxon>
        <taxon>Cucujiformia</taxon>
        <taxon>Chrysomeloidea</taxon>
        <taxon>Chrysomelidae</taxon>
        <taxon>Bruchinae</taxon>
        <taxon>Bruchini</taxon>
        <taxon>Callosobruchus</taxon>
    </lineage>
</organism>
<sequence length="84" mass="9666">MIPRPNRDKSQLFRFQLFGGESATPSQHGRLRPDLTYNGRRHPSWLCSSACAREQKNNRRTVPFHGSLRNKEIISLIMKMSAAI</sequence>
<keyword evidence="2" id="KW-1185">Reference proteome</keyword>
<accession>A0A653CQM9</accession>
<evidence type="ECO:0000313" key="2">
    <source>
        <dbReference type="Proteomes" id="UP000410492"/>
    </source>
</evidence>
<evidence type="ECO:0000313" key="1">
    <source>
        <dbReference type="EMBL" id="VEN49383.1"/>
    </source>
</evidence>
<dbReference type="EMBL" id="CAACVG010008336">
    <property type="protein sequence ID" value="VEN49383.1"/>
    <property type="molecule type" value="Genomic_DNA"/>
</dbReference>
<name>A0A653CQM9_CALMS</name>
<proteinExistence type="predicted"/>
<dbReference type="Proteomes" id="UP000410492">
    <property type="component" value="Unassembled WGS sequence"/>
</dbReference>
<dbReference type="AlphaFoldDB" id="A0A653CQM9"/>
<protein>
    <submittedName>
        <fullName evidence="1">Uncharacterized protein</fullName>
    </submittedName>
</protein>
<gene>
    <name evidence="1" type="ORF">CALMAC_LOCUS10514</name>
</gene>